<evidence type="ECO:0000313" key="2">
    <source>
        <dbReference type="EMBL" id="CCE83740.1"/>
    </source>
</evidence>
<dbReference type="PROSITE" id="PS50012">
    <property type="entry name" value="RCC1_3"/>
    <property type="match status" value="2"/>
</dbReference>
<dbReference type="PANTHER" id="PTHR45982">
    <property type="entry name" value="REGULATOR OF CHROMOSOME CONDENSATION"/>
    <property type="match status" value="1"/>
</dbReference>
<dbReference type="InParanoid" id="G8Y841"/>
<dbReference type="eggNOG" id="ENOG502QUVE">
    <property type="taxonomic scope" value="Eukaryota"/>
</dbReference>
<dbReference type="Proteomes" id="UP000005222">
    <property type="component" value="Chromosome L"/>
</dbReference>
<dbReference type="FunCoup" id="G8Y841">
    <property type="interactions" value="168"/>
</dbReference>
<accession>G8Y841</accession>
<evidence type="ECO:0000313" key="4">
    <source>
        <dbReference type="Proteomes" id="UP000005222"/>
    </source>
</evidence>
<proteinExistence type="predicted"/>
<dbReference type="GO" id="GO:0005737">
    <property type="term" value="C:cytoplasm"/>
    <property type="evidence" value="ECO:0007669"/>
    <property type="project" value="TreeGrafter"/>
</dbReference>
<dbReference type="GO" id="GO:0005085">
    <property type="term" value="F:guanyl-nucleotide exchange factor activity"/>
    <property type="evidence" value="ECO:0007669"/>
    <property type="project" value="TreeGrafter"/>
</dbReference>
<dbReference type="EMBL" id="FO082048">
    <property type="protein sequence ID" value="CCE84771.1"/>
    <property type="molecule type" value="Genomic_DNA"/>
</dbReference>
<dbReference type="PANTHER" id="PTHR45982:SF3">
    <property type="entry name" value="F-BOX PROTEIN POF9"/>
    <property type="match status" value="1"/>
</dbReference>
<reference evidence="4" key="2">
    <citation type="journal article" date="2012" name="G3 (Bethesda)">
        <title>Pichia sorbitophila, an interspecies yeast hybrid reveals early steps of genome resolution following polyploidization.</title>
        <authorList>
            <person name="Leh Louis V."/>
            <person name="Despons L."/>
            <person name="Friedrich A."/>
            <person name="Martin T."/>
            <person name="Durrens P."/>
            <person name="Casaregola S."/>
            <person name="Neuveglise C."/>
            <person name="Fairhead C."/>
            <person name="Marck C."/>
            <person name="Cruz J.A."/>
            <person name="Straub M.L."/>
            <person name="Kugler V."/>
            <person name="Sacerdot C."/>
            <person name="Uzunov Z."/>
            <person name="Thierry A."/>
            <person name="Weiss S."/>
            <person name="Bleykasten C."/>
            <person name="De Montigny J."/>
            <person name="Jacques N."/>
            <person name="Jung P."/>
            <person name="Lemaire M."/>
            <person name="Mallet S."/>
            <person name="Morel G."/>
            <person name="Richard G.F."/>
            <person name="Sarkar A."/>
            <person name="Savel G."/>
            <person name="Schacherer J."/>
            <person name="Seret M.L."/>
            <person name="Talla E."/>
            <person name="Samson G."/>
            <person name="Jubin C."/>
            <person name="Poulain J."/>
            <person name="Vacherie B."/>
            <person name="Barbe V."/>
            <person name="Pelletier E."/>
            <person name="Sherman D.J."/>
            <person name="Westhof E."/>
            <person name="Weissenbach J."/>
            <person name="Baret P.V."/>
            <person name="Wincker P."/>
            <person name="Gaillardin C."/>
            <person name="Dujon B."/>
            <person name="Souciet J.L."/>
        </authorList>
    </citation>
    <scope>NUCLEOTIDE SEQUENCE [LARGE SCALE GENOMIC DNA]</scope>
    <source>
        <strain evidence="4">ATCC MYA-4447 / BCRC 22081 / CBS 7064 / NBRC 10061 / NRRL Y-12695</strain>
    </source>
</reference>
<dbReference type="HOGENOM" id="CLU_460835_0_0_1"/>
<feature type="repeat" description="RCC1" evidence="1">
    <location>
        <begin position="82"/>
        <end position="146"/>
    </location>
</feature>
<dbReference type="STRING" id="559304.G8Y841"/>
<gene>
    <name evidence="3" type="primary">Piso0_004326</name>
    <name evidence="2" type="ORF">GNLVRS01_PISO0K14420g</name>
    <name evidence="3" type="ORF">GNLVRS01_PISO0L14421g</name>
</gene>
<dbReference type="OrthoDB" id="61110at2759"/>
<dbReference type="InterPro" id="IPR036047">
    <property type="entry name" value="F-box-like_dom_sf"/>
</dbReference>
<reference evidence="3" key="1">
    <citation type="submission" date="2011-10" db="EMBL/GenBank/DDBJ databases">
        <authorList>
            <person name="Genoscope - CEA"/>
        </authorList>
    </citation>
    <scope>NUCLEOTIDE SEQUENCE</scope>
</reference>
<protein>
    <submittedName>
        <fullName evidence="3">Piso0_004326 protein</fullName>
    </submittedName>
</protein>
<feature type="repeat" description="RCC1" evidence="1">
    <location>
        <begin position="436"/>
        <end position="491"/>
    </location>
</feature>
<dbReference type="InterPro" id="IPR000408">
    <property type="entry name" value="Reg_chr_condens"/>
</dbReference>
<dbReference type="Gene3D" id="2.130.10.30">
    <property type="entry name" value="Regulator of chromosome condensation 1/beta-lactamase-inhibitor protein II"/>
    <property type="match status" value="3"/>
</dbReference>
<dbReference type="InterPro" id="IPR009091">
    <property type="entry name" value="RCC1/BLIP-II"/>
</dbReference>
<dbReference type="Pfam" id="PF13540">
    <property type="entry name" value="RCC1_2"/>
    <property type="match status" value="1"/>
</dbReference>
<name>G8Y841_PICSO</name>
<evidence type="ECO:0000256" key="1">
    <source>
        <dbReference type="PROSITE-ProRule" id="PRU00235"/>
    </source>
</evidence>
<dbReference type="Proteomes" id="UP000005222">
    <property type="component" value="Chromosome K"/>
</dbReference>
<organism evidence="3 4">
    <name type="scientific">Pichia sorbitophila (strain ATCC MYA-4447 / BCRC 22081 / CBS 7064 / NBRC 10061 / NRRL Y-12695)</name>
    <name type="common">Hybrid yeast</name>
    <dbReference type="NCBI Taxonomy" id="559304"/>
    <lineage>
        <taxon>Eukaryota</taxon>
        <taxon>Fungi</taxon>
        <taxon>Dikarya</taxon>
        <taxon>Ascomycota</taxon>
        <taxon>Saccharomycotina</taxon>
        <taxon>Pichiomycetes</taxon>
        <taxon>Debaryomycetaceae</taxon>
        <taxon>Millerozyma</taxon>
    </lineage>
</organism>
<dbReference type="InterPro" id="IPR051553">
    <property type="entry name" value="Ran_GTPase-activating"/>
</dbReference>
<dbReference type="EMBL" id="FO082049">
    <property type="protein sequence ID" value="CCE83740.1"/>
    <property type="molecule type" value="Genomic_DNA"/>
</dbReference>
<dbReference type="AlphaFoldDB" id="G8Y841"/>
<dbReference type="SUPFAM" id="SSF50985">
    <property type="entry name" value="RCC1/BLIP-II"/>
    <property type="match status" value="1"/>
</dbReference>
<sequence length="569" mass="63618">MMSRLTLEDLGEDIICSNIAIHLSPADILSLALTSHSLFDCLNTNDAFHLLYSKRFGSKPTPLNLVHYDWKRLYNYRSSENTKFFTWGSSSLGRLGYTPSEAPLDHVTKTGIIKNVHTPTNVSAFNGFVINDISAGGFSFHILANDGELYFTGASWKKSEDSMSTPGPLNSRDFALGGAVVPLPYGIHYLPPTPMPWITSRAQHHFEPVLPHYSRSAPNPNLTKPPEDLDWSSLNKDRTKKKITETNFITKLFLPANDKFPSRRIISISSGREHIIALDNYHNILTWDTGCRTNTGVHLLFDGMEDYFISKISAGWNISACYAYRVGIIVWYTRDPVSRESYEDGTTQAKAHYLIIPGTDKGRIIDFHAGCDFVLFIKDNGQIYCFTIEAHNWALSNGEYVPEESFPVIKFNEWLLKHNITSSVKSTFTKISGCYHNFAIFTSDGMVLLGNKESFSDEESNEFPVLIPDLQKRNISHVAMGDYHNFALTDDGELLVWGTESNNCGCLGVGDKDVFLRENLGLDIVSDLGHSKGMKILKPQVVRQPTTNGKWLAVTAAGWQSGGIYVSLD</sequence>
<evidence type="ECO:0000313" key="3">
    <source>
        <dbReference type="EMBL" id="CCE84771.1"/>
    </source>
</evidence>
<keyword evidence="4" id="KW-1185">Reference proteome</keyword>
<dbReference type="SUPFAM" id="SSF81383">
    <property type="entry name" value="F-box domain"/>
    <property type="match status" value="1"/>
</dbReference>